<dbReference type="EMBL" id="JAJOMB010000006">
    <property type="protein sequence ID" value="MCD5312119.1"/>
    <property type="molecule type" value="Genomic_DNA"/>
</dbReference>
<organism evidence="1 2">
    <name type="scientific">Kineosporia babensis</name>
    <dbReference type="NCBI Taxonomy" id="499548"/>
    <lineage>
        <taxon>Bacteria</taxon>
        <taxon>Bacillati</taxon>
        <taxon>Actinomycetota</taxon>
        <taxon>Actinomycetes</taxon>
        <taxon>Kineosporiales</taxon>
        <taxon>Kineosporiaceae</taxon>
        <taxon>Kineosporia</taxon>
    </lineage>
</organism>
<keyword evidence="2" id="KW-1185">Reference proteome</keyword>
<dbReference type="Proteomes" id="UP001138997">
    <property type="component" value="Unassembled WGS sequence"/>
</dbReference>
<proteinExistence type="predicted"/>
<protein>
    <submittedName>
        <fullName evidence="1">Uncharacterized protein</fullName>
    </submittedName>
</protein>
<sequence length="258" mass="26680">MGALAVGGELQALSRGDVPAVVASLPVSLRLAEPSDLVALEGGPGWPERVAAATARGVMVVHPTPAAPEAVPAHPGAPVVLNYRFADNPVMPTAARLFTDWPADAMIEAAAVVAQPAELDGVLLDQLATLRRLGSPAVELTRLTWSSAGYYLSAVTRTGVRLLLSAHVTTATSPQLRIRGLAPSVALELTLPDPGTAQPAVLVRTTDAGATKFPTLWESSHRAGWRRLVAAVDGTTPADDLTGLRTDLGLLAPLLPAS</sequence>
<comment type="caution">
    <text evidence="1">The sequence shown here is derived from an EMBL/GenBank/DDBJ whole genome shotgun (WGS) entry which is preliminary data.</text>
</comment>
<evidence type="ECO:0000313" key="2">
    <source>
        <dbReference type="Proteomes" id="UP001138997"/>
    </source>
</evidence>
<dbReference type="RefSeq" id="WP_231442009.1">
    <property type="nucleotide sequence ID" value="NZ_JAJOMB010000006.1"/>
</dbReference>
<dbReference type="AlphaFoldDB" id="A0A9X1NE23"/>
<reference evidence="1" key="1">
    <citation type="submission" date="2021-11" db="EMBL/GenBank/DDBJ databases">
        <title>Streptomyces corallinus and Kineosporia corallina sp. nov., two new coral-derived marine actinobacteria.</title>
        <authorList>
            <person name="Buangrab K."/>
            <person name="Sutthacheep M."/>
            <person name="Yeemin T."/>
            <person name="Harunari E."/>
            <person name="Igarashi Y."/>
            <person name="Sripreechasak P."/>
            <person name="Kanchanasin P."/>
            <person name="Tanasupawat S."/>
            <person name="Phongsopitanun W."/>
        </authorList>
    </citation>
    <scope>NUCLEOTIDE SEQUENCE</scope>
    <source>
        <strain evidence="1">JCM 31032</strain>
    </source>
</reference>
<name>A0A9X1NE23_9ACTN</name>
<evidence type="ECO:0000313" key="1">
    <source>
        <dbReference type="EMBL" id="MCD5312119.1"/>
    </source>
</evidence>
<accession>A0A9X1NE23</accession>
<gene>
    <name evidence="1" type="ORF">LR394_14505</name>
</gene>